<dbReference type="GO" id="GO:0060294">
    <property type="term" value="P:cilium movement involved in cell motility"/>
    <property type="evidence" value="ECO:0007669"/>
    <property type="project" value="UniProtKB-UniRule"/>
</dbReference>
<dbReference type="GO" id="GO:0060271">
    <property type="term" value="P:cilium assembly"/>
    <property type="evidence" value="ECO:0007669"/>
    <property type="project" value="UniProtKB-UniRule"/>
</dbReference>
<evidence type="ECO:0000256" key="8">
    <source>
        <dbReference type="ARBA" id="ARBA00023273"/>
    </source>
</evidence>
<evidence type="ECO:0000256" key="10">
    <source>
        <dbReference type="RuleBase" id="RU367040"/>
    </source>
</evidence>
<evidence type="ECO:0000256" key="7">
    <source>
        <dbReference type="ARBA" id="ARBA00023212"/>
    </source>
</evidence>
<keyword evidence="8 10" id="KW-0966">Cell projection</keyword>
<evidence type="ECO:0000256" key="4">
    <source>
        <dbReference type="ARBA" id="ARBA00022846"/>
    </source>
</evidence>
<protein>
    <recommendedName>
        <fullName evidence="10">Tektin</fullName>
    </recommendedName>
</protein>
<proteinExistence type="inferred from homology"/>
<dbReference type="PRINTS" id="PR00511">
    <property type="entry name" value="TEKTIN"/>
</dbReference>
<dbReference type="EMBL" id="HBUF01219157">
    <property type="protein sequence ID" value="CAG6668605.1"/>
    <property type="molecule type" value="Transcribed_RNA"/>
</dbReference>
<evidence type="ECO:0000256" key="5">
    <source>
        <dbReference type="ARBA" id="ARBA00023054"/>
    </source>
</evidence>
<keyword evidence="3" id="KW-0963">Cytoplasm</keyword>
<dbReference type="GO" id="GO:0005930">
    <property type="term" value="C:axoneme"/>
    <property type="evidence" value="ECO:0007669"/>
    <property type="project" value="UniProtKB-SubCell"/>
</dbReference>
<keyword evidence="4 10" id="KW-0282">Flagellum</keyword>
<organism evidence="11">
    <name type="scientific">Cacopsylla melanoneura</name>
    <dbReference type="NCBI Taxonomy" id="428564"/>
    <lineage>
        <taxon>Eukaryota</taxon>
        <taxon>Metazoa</taxon>
        <taxon>Ecdysozoa</taxon>
        <taxon>Arthropoda</taxon>
        <taxon>Hexapoda</taxon>
        <taxon>Insecta</taxon>
        <taxon>Pterygota</taxon>
        <taxon>Neoptera</taxon>
        <taxon>Paraneoptera</taxon>
        <taxon>Hemiptera</taxon>
        <taxon>Sternorrhyncha</taxon>
        <taxon>Psylloidea</taxon>
        <taxon>Psyllidae</taxon>
        <taxon>Psyllinae</taxon>
        <taxon>Cacopsylla</taxon>
    </lineage>
</organism>
<dbReference type="PANTHER" id="PTHR19960:SF25">
    <property type="entry name" value="TEKTIN-1"/>
    <property type="match status" value="1"/>
</dbReference>
<sequence length="398" mass="46856">MITVDLKHKEWLSFSTNIYNRTQNRTRRAQSMMLDIEKTIDKYDESIVKHRNQTEEALRVNIEDIRFRIGEIMRVKARLETEIADLELYRKRAADYCGYLEKEALVIVNKCCQIRQNRQCVDLFRDQVDTELTTERCMILDILALMTRLQEQAREHARRAKCLVFTLNRDLRDKDMSVRVDESNAELKRESLLLTLDTRGLPIDTRKYTHQENTMVTRATLRDSNQHLLNCQHFRSLLDLLLKQTVQHLNQQKETVDEAFKRKIDQCQEAKVKLENQHSETLRSMNDTNNTIVDLDKAIQDKRGYIMLAHSRLGNRATRPGLELVRDEVDARLEHEIDHLQKYTLHLQTLLSEAKSALRNLAKIQHELEENINVKSNSLKLDQVDCSVIRLGLKYNVY</sequence>
<comment type="function">
    <text evidence="9">Microtubule inner protein (MIP) part of the dynein-decorated doublet microtubules (DMTs) in cilia and flagellar axoneme. Forms filamentous polymers in the walls of ciliary and flagellar microtubules.</text>
</comment>
<accession>A0A8D8SEY8</accession>
<dbReference type="PANTHER" id="PTHR19960">
    <property type="entry name" value="TEKTIN"/>
    <property type="match status" value="1"/>
</dbReference>
<dbReference type="Pfam" id="PF03148">
    <property type="entry name" value="Tektin"/>
    <property type="match status" value="1"/>
</dbReference>
<keyword evidence="5" id="KW-0175">Coiled coil</keyword>
<name>A0A8D8SEY8_9HEMI</name>
<dbReference type="AlphaFoldDB" id="A0A8D8SEY8"/>
<evidence type="ECO:0000256" key="9">
    <source>
        <dbReference type="ARBA" id="ARBA00045224"/>
    </source>
</evidence>
<comment type="similarity">
    <text evidence="2 10">Belongs to the tektin family.</text>
</comment>
<evidence type="ECO:0000256" key="1">
    <source>
        <dbReference type="ARBA" id="ARBA00004611"/>
    </source>
</evidence>
<dbReference type="InterPro" id="IPR000435">
    <property type="entry name" value="Tektins"/>
</dbReference>
<dbReference type="InterPro" id="IPR048256">
    <property type="entry name" value="Tektin-like"/>
</dbReference>
<reference evidence="11" key="1">
    <citation type="submission" date="2021-05" db="EMBL/GenBank/DDBJ databases">
        <authorList>
            <person name="Alioto T."/>
            <person name="Alioto T."/>
            <person name="Gomez Garrido J."/>
        </authorList>
    </citation>
    <scope>NUCLEOTIDE SEQUENCE</scope>
</reference>
<comment type="subcellular location">
    <subcellularLocation>
        <location evidence="10">Cytoplasm</location>
        <location evidence="10">Cytoskeleton</location>
        <location evidence="10">Cilium axoneme</location>
    </subcellularLocation>
    <subcellularLocation>
        <location evidence="1">Cytoplasm</location>
        <location evidence="1">Cytoskeleton</location>
        <location evidence="1">Flagellum axoneme</location>
    </subcellularLocation>
</comment>
<evidence type="ECO:0000256" key="6">
    <source>
        <dbReference type="ARBA" id="ARBA00023069"/>
    </source>
</evidence>
<keyword evidence="7" id="KW-0206">Cytoskeleton</keyword>
<evidence type="ECO:0000256" key="2">
    <source>
        <dbReference type="ARBA" id="ARBA00007209"/>
    </source>
</evidence>
<dbReference type="GO" id="GO:0005634">
    <property type="term" value="C:nucleus"/>
    <property type="evidence" value="ECO:0007669"/>
    <property type="project" value="TreeGrafter"/>
</dbReference>
<keyword evidence="6 10" id="KW-0969">Cilium</keyword>
<evidence type="ECO:0000313" key="11">
    <source>
        <dbReference type="EMBL" id="CAG6668605.1"/>
    </source>
</evidence>
<dbReference type="GO" id="GO:0015630">
    <property type="term" value="C:microtubule cytoskeleton"/>
    <property type="evidence" value="ECO:0007669"/>
    <property type="project" value="UniProtKB-UniRule"/>
</dbReference>
<evidence type="ECO:0000256" key="3">
    <source>
        <dbReference type="ARBA" id="ARBA00022490"/>
    </source>
</evidence>